<dbReference type="EMBL" id="CP096115">
    <property type="protein sequence ID" value="UUX92162.1"/>
    <property type="molecule type" value="Genomic_DNA"/>
</dbReference>
<dbReference type="RefSeq" id="WP_257742313.1">
    <property type="nucleotide sequence ID" value="NZ_CP096115.1"/>
</dbReference>
<dbReference type="AlphaFoldDB" id="A0A9E7PMR3"/>
<evidence type="ECO:0000313" key="2">
    <source>
        <dbReference type="Proteomes" id="UP001060368"/>
    </source>
</evidence>
<name>A0A9E7PMR3_9EURY</name>
<reference evidence="1" key="1">
    <citation type="submission" date="2022-04" db="EMBL/GenBank/DDBJ databases">
        <title>Complete genome of Methanoplanus endosymbiosus DSM 3599.</title>
        <authorList>
            <person name="Chen S.-C."/>
            <person name="You Y.-T."/>
            <person name="Zhou Y.-Z."/>
            <person name="Lai M.-C."/>
        </authorList>
    </citation>
    <scope>NUCLEOTIDE SEQUENCE</scope>
    <source>
        <strain evidence="1">DSM 3599</strain>
    </source>
</reference>
<organism evidence="1 2">
    <name type="scientific">Methanoplanus endosymbiosus</name>
    <dbReference type="NCBI Taxonomy" id="33865"/>
    <lineage>
        <taxon>Archaea</taxon>
        <taxon>Methanobacteriati</taxon>
        <taxon>Methanobacteriota</taxon>
        <taxon>Stenosarchaea group</taxon>
        <taxon>Methanomicrobia</taxon>
        <taxon>Methanomicrobiales</taxon>
        <taxon>Methanomicrobiaceae</taxon>
        <taxon>Methanoplanus</taxon>
    </lineage>
</organism>
<keyword evidence="2" id="KW-1185">Reference proteome</keyword>
<dbReference type="KEGG" id="mend:L6E24_12500"/>
<sequence>MNFFNFFGACNLRTLGGLIIPSLLVIMLFLSGISAGCFGMVSNPPPLFTQDQAQDTEFSGYYYLGGAGPDIGGIIFYPDGKWEVVEGEEVVFYGRYLVRSGIIYMTEGDLKPQAVDNEASFEVLDDGETITDADGYYWYLDRTRSVSGAGSSSGETGSEVITTAPTPVSTVIMPAVEVTLADSSGIQAETDISGDEDVMVIILPDSGTDDLTFTLTSSEDVAAGKLKLNLEVDSTERITFSQGEKPDEPEPLQILRATFFAYNTGDVSSGFKPLTLGDVYASGMPYKTRSITVNEATADNIGAELPQDSASGWLDITEPYSYGVIVADAT</sequence>
<accession>A0A9E7PMR3</accession>
<dbReference type="Proteomes" id="UP001060368">
    <property type="component" value="Chromosome"/>
</dbReference>
<gene>
    <name evidence="1" type="ORF">L6E24_12500</name>
</gene>
<protein>
    <submittedName>
        <fullName evidence="1">Uncharacterized protein</fullName>
    </submittedName>
</protein>
<evidence type="ECO:0000313" key="1">
    <source>
        <dbReference type="EMBL" id="UUX92162.1"/>
    </source>
</evidence>
<proteinExistence type="predicted"/>
<dbReference type="GeneID" id="74308536"/>